<dbReference type="EMBL" id="JXXN02006872">
    <property type="protein sequence ID" value="THD19260.1"/>
    <property type="molecule type" value="Genomic_DNA"/>
</dbReference>
<accession>A0A4E0RW84</accession>
<evidence type="ECO:0008006" key="5">
    <source>
        <dbReference type="Google" id="ProtNLM"/>
    </source>
</evidence>
<protein>
    <recommendedName>
        <fullName evidence="5">Ig-like domain-containing protein</fullName>
    </recommendedName>
</protein>
<keyword evidence="2" id="KW-0812">Transmembrane</keyword>
<evidence type="ECO:0000256" key="2">
    <source>
        <dbReference type="SAM" id="Phobius"/>
    </source>
</evidence>
<feature type="region of interest" description="Disordered" evidence="1">
    <location>
        <begin position="1734"/>
        <end position="1761"/>
    </location>
</feature>
<gene>
    <name evidence="3" type="ORF">D915_010050</name>
</gene>
<keyword evidence="4" id="KW-1185">Reference proteome</keyword>
<proteinExistence type="predicted"/>
<evidence type="ECO:0000313" key="4">
    <source>
        <dbReference type="Proteomes" id="UP000230066"/>
    </source>
</evidence>
<keyword evidence="2" id="KW-0472">Membrane</keyword>
<name>A0A4E0RW84_FASHE</name>
<keyword evidence="2" id="KW-1133">Transmembrane helix</keyword>
<comment type="caution">
    <text evidence="3">The sequence shown here is derived from an EMBL/GenBank/DDBJ whole genome shotgun (WGS) entry which is preliminary data.</text>
</comment>
<feature type="transmembrane region" description="Helical" evidence="2">
    <location>
        <begin position="1710"/>
        <end position="1726"/>
    </location>
</feature>
<sequence length="1761" mass="202732">MEDFELASWLPGQRGGWDGPELPFTDMPSYALQSDGPILRVPKNNKYKGMNYFYICKGSNIVRAKESVIRKALHISILICYSDGIVADYVIFMSQRLMAACSIRNSPDSQMQFYGYFFNALVRQVVLGLPYGAESARVQYLRRYKEVKPSNGTSVKYIWSHFSTIPDRQSLASKVYSKLIKPITDFDACNDIPDNLENIIRSLVEMRPKDSARRYVVWLTFDSSLNTTLSSEAIKDIHELRLAGTKFVVALTHPLNEKFGEFNQQIVELLNPKQIVNILPNFQGTTNCWSCRPSLNDPTLRIQRLPLFDALCKAAGCAIPRALPKPFFVFSSAPTRLIEGQDMFISCVASEEPMTYPVVFNELGLCRTTHTAISRVNISNMDMQELRRVCHQQLSKSYSDHMYGREKMFYFGTTARIRLTSEFRNALILCYRRHGQFPPKIFDPINGVTYQLAFAEGNIVQVRLRPVMWLSTELKAASFECSVQGTGTNLVAELLVQRNTNGEGGHKRYEIIGRKSLTISVFDRVDPVNLTWLEVPEHFDKSEVICLVRPDSKSVRKERYLDSLPISNRRTRTSTPIETLLFVPQCPAPPLIKVKTHSSKLRLGSRFEASCVAATTADGLPLKLYYLTPKLSIIICTKMPVKSDDSGIPVVVPAPCESTTSHDKDCTSHQYVDRTYYPTRCEAVQRTEHKTLIRTIRFAITKLRPEDMDGRLFCQTINVYSMQSSVEQFRAPRLHSRVHVMRFKLKPQIWSFIFLPELQEWTCTVLAYPMYTEPLIRLLHATPVYLQTQLEVYSSSVNLTQPTIVNAHLLPTTNGRGSAIENEGSYYARIKFHPDTFRQGGLRYGNATLSCGFDGFTKVLVTRLGEKEPAYEPLMQKHLVTKAGRQVAFICFAVSIDSPRLEESAEMTSEGNPKFLPYKTEYLGYAIRPTYNFRSRIVRGCNRFMSSAGERCPQIFDYYTETSNSDVAGRQRITDAIIQGLAYIHISREVQRQNQGEKRNTEPFDDLTKELSVYFLDCIKRQQQPNKVPQIHLEKSNVSETPTRRLKQSLNEPGNVMFRTDKNLLADIYAVPDGALCGEKCSPKEQAKHQREVIQSLSEVDFKMELVPLGYRESLFGRGGLEDTRWDDMRAFRERERRKFVYISKDDKSPLNPELLNSLDLFEDQSREVERGAVESKGRTLLHLHDWNQHLSRTPVDRLDDTNRKTVRSEYTEELFDRRASNDPIHMNEHLSRDFTDNRIRLTMDNLRTSDRFFDFVNETMSAVHRGFPTNSGHFDWTWLNFSRRFVSRSRDRLLSEIQNDEHEEEENREYLRIEPGLVKLPSTTTAICPISAVPKGGNYRLAKLMWLRLPHANSLHDRDLNEVEEIIYLGMDRREIKPLLLRFNSPNRVYAYPPKRWADAFTLDITNLNINDFGFYACVITFEARGNLPKIVNVTKRARYPLCIIPNQPRPKLHVTRAIGGLVNQTDEVVDCLSPDEEIFLSCEVEPFQIFCEKSDHLANGSLLFDTKFYGHVFLTEFGRRTRRINLQPTNNSIRQPFTRVKRHFQTKHHTWGLRLMPEHDGAYVDCEVLPHLVLPPYGMPDYWGWLARRLKKFGMKKLRRVSKPLKLCIEPLTNPVRIYPEPQSHYARPFRLLALPPQQMLACRAHQVPMVYPNLSIFPIVDGSIEKALMHGLNQSQFWVDQNKMPEFILEVYPPATEFWVDFEISKSWLIIILPAGFMLYAALKRCSRQRRTTTKTHSSSSVDSTRKTTVSHKSDLRG</sequence>
<evidence type="ECO:0000256" key="1">
    <source>
        <dbReference type="SAM" id="MobiDB-lite"/>
    </source>
</evidence>
<reference evidence="3" key="1">
    <citation type="submission" date="2019-03" db="EMBL/GenBank/DDBJ databases">
        <title>Improved annotation for the trematode Fasciola hepatica.</title>
        <authorList>
            <person name="Choi Y.-J."/>
            <person name="Martin J."/>
            <person name="Mitreva M."/>
        </authorList>
    </citation>
    <scope>NUCLEOTIDE SEQUENCE [LARGE SCALE GENOMIC DNA]</scope>
</reference>
<organism evidence="3 4">
    <name type="scientific">Fasciola hepatica</name>
    <name type="common">Liver fluke</name>
    <dbReference type="NCBI Taxonomy" id="6192"/>
    <lineage>
        <taxon>Eukaryota</taxon>
        <taxon>Metazoa</taxon>
        <taxon>Spiralia</taxon>
        <taxon>Lophotrochozoa</taxon>
        <taxon>Platyhelminthes</taxon>
        <taxon>Trematoda</taxon>
        <taxon>Digenea</taxon>
        <taxon>Plagiorchiida</taxon>
        <taxon>Echinostomata</taxon>
        <taxon>Echinostomatoidea</taxon>
        <taxon>Fasciolidae</taxon>
        <taxon>Fasciola</taxon>
    </lineage>
</organism>
<dbReference type="Proteomes" id="UP000230066">
    <property type="component" value="Unassembled WGS sequence"/>
</dbReference>
<evidence type="ECO:0000313" key="3">
    <source>
        <dbReference type="EMBL" id="THD19260.1"/>
    </source>
</evidence>